<protein>
    <submittedName>
        <fullName evidence="2">DUF402 domain-containing protein</fullName>
    </submittedName>
</protein>
<dbReference type="EMBL" id="BAAAYX010000002">
    <property type="protein sequence ID" value="GAA3696700.1"/>
    <property type="molecule type" value="Genomic_DNA"/>
</dbReference>
<evidence type="ECO:0000313" key="3">
    <source>
        <dbReference type="Proteomes" id="UP001500051"/>
    </source>
</evidence>
<sequence length="227" mass="25130">MLPLFAVGATIVVEERWHDLPWSAEPHRVVTSSADELVTWMPAGAVAVRASNRGLPGTEHLSREQRKLAALADRRVQPIETRETPNKLYWWRSGRWSRVNLGWHPDTGDFMGWYVNFEQPVAATSTGIWGKDLVLDLLIAPDGTASPKDEADFDEAIDRGIVPGELRGTFADETDRVLAELAEKSGPFAPASVSFRPDPDWSHPLLPASHAITGVFWHPLSAADVEH</sequence>
<proteinExistence type="predicted"/>
<reference evidence="3" key="1">
    <citation type="journal article" date="2019" name="Int. J. Syst. Evol. Microbiol.">
        <title>The Global Catalogue of Microorganisms (GCM) 10K type strain sequencing project: providing services to taxonomists for standard genome sequencing and annotation.</title>
        <authorList>
            <consortium name="The Broad Institute Genomics Platform"/>
            <consortium name="The Broad Institute Genome Sequencing Center for Infectious Disease"/>
            <person name="Wu L."/>
            <person name="Ma J."/>
        </authorList>
    </citation>
    <scope>NUCLEOTIDE SEQUENCE [LARGE SCALE GENOMIC DNA]</scope>
    <source>
        <strain evidence="3">JCM 16548</strain>
    </source>
</reference>
<organism evidence="2 3">
    <name type="scientific">Microlunatus aurantiacus</name>
    <dbReference type="NCBI Taxonomy" id="446786"/>
    <lineage>
        <taxon>Bacteria</taxon>
        <taxon>Bacillati</taxon>
        <taxon>Actinomycetota</taxon>
        <taxon>Actinomycetes</taxon>
        <taxon>Propionibacteriales</taxon>
        <taxon>Propionibacteriaceae</taxon>
        <taxon>Microlunatus</taxon>
    </lineage>
</organism>
<dbReference type="SUPFAM" id="SSF159234">
    <property type="entry name" value="FomD-like"/>
    <property type="match status" value="1"/>
</dbReference>
<name>A0ABP7CX50_9ACTN</name>
<comment type="caution">
    <text evidence="2">The sequence shown here is derived from an EMBL/GenBank/DDBJ whole genome shotgun (WGS) entry which is preliminary data.</text>
</comment>
<keyword evidence="3" id="KW-1185">Reference proteome</keyword>
<dbReference type="InterPro" id="IPR035930">
    <property type="entry name" value="FomD-like_sf"/>
</dbReference>
<dbReference type="Pfam" id="PF04167">
    <property type="entry name" value="DUF402"/>
    <property type="match status" value="1"/>
</dbReference>
<dbReference type="Gene3D" id="2.40.380.10">
    <property type="entry name" value="FomD-like"/>
    <property type="match status" value="1"/>
</dbReference>
<gene>
    <name evidence="2" type="ORF">GCM10022204_10820</name>
</gene>
<accession>A0ABP7CX50</accession>
<dbReference type="InterPro" id="IPR007295">
    <property type="entry name" value="DUF402"/>
</dbReference>
<evidence type="ECO:0000259" key="1">
    <source>
        <dbReference type="Pfam" id="PF04167"/>
    </source>
</evidence>
<feature type="domain" description="DUF402" evidence="1">
    <location>
        <begin position="82"/>
        <end position="184"/>
    </location>
</feature>
<dbReference type="Proteomes" id="UP001500051">
    <property type="component" value="Unassembled WGS sequence"/>
</dbReference>
<evidence type="ECO:0000313" key="2">
    <source>
        <dbReference type="EMBL" id="GAA3696700.1"/>
    </source>
</evidence>